<protein>
    <submittedName>
        <fullName evidence="8">Lysyl-tRNA synthetase</fullName>
    </submittedName>
</protein>
<dbReference type="GO" id="GO:0016755">
    <property type="term" value="F:aminoacyltransferase activity"/>
    <property type="evidence" value="ECO:0007669"/>
    <property type="project" value="TreeGrafter"/>
</dbReference>
<feature type="transmembrane region" description="Helical" evidence="6">
    <location>
        <begin position="92"/>
        <end position="114"/>
    </location>
</feature>
<keyword evidence="8" id="KW-0030">Aminoacyl-tRNA synthetase</keyword>
<feature type="transmembrane region" description="Helical" evidence="6">
    <location>
        <begin position="227"/>
        <end position="248"/>
    </location>
</feature>
<name>A0A1X6ZB00_9RHOB</name>
<dbReference type="PANTHER" id="PTHR34697:SF2">
    <property type="entry name" value="PHOSPHATIDYLGLYCEROL LYSYLTRANSFERASE"/>
    <property type="match status" value="1"/>
</dbReference>
<feature type="transmembrane region" description="Helical" evidence="6">
    <location>
        <begin position="53"/>
        <end position="71"/>
    </location>
</feature>
<comment type="subcellular location">
    <subcellularLocation>
        <location evidence="1">Cell membrane</location>
        <topology evidence="1">Multi-pass membrane protein</topology>
    </subcellularLocation>
</comment>
<dbReference type="GO" id="GO:0055091">
    <property type="term" value="P:phospholipid homeostasis"/>
    <property type="evidence" value="ECO:0007669"/>
    <property type="project" value="TreeGrafter"/>
</dbReference>
<keyword evidence="2" id="KW-1003">Cell membrane</keyword>
<dbReference type="SUPFAM" id="SSF55729">
    <property type="entry name" value="Acyl-CoA N-acyltransferases (Nat)"/>
    <property type="match status" value="1"/>
</dbReference>
<organism evidence="8 9">
    <name type="scientific">Pseudooceanicola marinus</name>
    <dbReference type="NCBI Taxonomy" id="396013"/>
    <lineage>
        <taxon>Bacteria</taxon>
        <taxon>Pseudomonadati</taxon>
        <taxon>Pseudomonadota</taxon>
        <taxon>Alphaproteobacteria</taxon>
        <taxon>Rhodobacterales</taxon>
        <taxon>Paracoccaceae</taxon>
        <taxon>Pseudooceanicola</taxon>
    </lineage>
</organism>
<dbReference type="PROSITE" id="PS51257">
    <property type="entry name" value="PROKAR_LIPOPROTEIN"/>
    <property type="match status" value="1"/>
</dbReference>
<feature type="transmembrane region" description="Helical" evidence="6">
    <location>
        <begin position="200"/>
        <end position="220"/>
    </location>
</feature>
<evidence type="ECO:0000256" key="5">
    <source>
        <dbReference type="ARBA" id="ARBA00023136"/>
    </source>
</evidence>
<sequence length="625" mass="67151">MTEVMRVARKDRTRWLRYVAPLTVGSACLWLLWNRLRTLDPDALWQSFLAVSPAQWALALVATAVSFWSLGRYDAVIHRHLRTGISARDAQLSGMSSIALAQLLGLGVVTGTLARWRLLPQLGPLRVTQVTAAVSASFLIAWALVTALACLLLAPRLLPEWLALLGLVFFLTLPAASLFAPELRFARLRLRLPSLKAMGAITFFAAIDTCAAGLALYALLPEPPGFAAFLPVFLLALGAGLFAGTPGGVGPFELSLLALLPALPESDLFAAVLAFRLVYYLLPAALATLHIFRPRPVVEAPPRRRTSRRIPDLLLDHAPRAECGVARQNGARLLGCAASGALCIDTPQTLTLLFDPLSGSLGPLLPRLSAAARSSNRIPVVYKCSARQALAARKAGWQILHVADDAVIDPGALTLDGAAFRQLRRKLRNAEKAGVTISCETKLPLADLARLDAEWKALHGVARGLSTGRFAPSYVARQRVFGARIDGDPVAYITLHENQNQLCLDLMRHGADLPDGTMHALVTAAAREAARLGLPLSLAAIPARPGNEGRMMTWARAQVAARTGGMGLTRFKDSFAPRHQPLYMAAPGRGALALAAADLALAMRRPARTRAQPLPTESALAYERS</sequence>
<keyword evidence="9" id="KW-1185">Reference proteome</keyword>
<dbReference type="Proteomes" id="UP000193963">
    <property type="component" value="Unassembled WGS sequence"/>
</dbReference>
<dbReference type="RefSeq" id="WP_085888225.1">
    <property type="nucleotide sequence ID" value="NZ_FWFN01000004.1"/>
</dbReference>
<keyword evidence="3 6" id="KW-0812">Transmembrane</keyword>
<keyword evidence="5 6" id="KW-0472">Membrane</keyword>
<evidence type="ECO:0000313" key="8">
    <source>
        <dbReference type="EMBL" id="SLN46451.1"/>
    </source>
</evidence>
<evidence type="ECO:0000256" key="4">
    <source>
        <dbReference type="ARBA" id="ARBA00022989"/>
    </source>
</evidence>
<dbReference type="EMBL" id="FWFN01000004">
    <property type="protein sequence ID" value="SLN46451.1"/>
    <property type="molecule type" value="Genomic_DNA"/>
</dbReference>
<reference evidence="9" key="1">
    <citation type="submission" date="2017-03" db="EMBL/GenBank/DDBJ databases">
        <authorList>
            <person name="Rodrigo-Torres L."/>
            <person name="Arahal R.D."/>
            <person name="Lucena T."/>
        </authorList>
    </citation>
    <scope>NUCLEOTIDE SEQUENCE [LARGE SCALE GENOMIC DNA]</scope>
    <source>
        <strain evidence="9">CECT 7751</strain>
    </source>
</reference>
<dbReference type="AlphaFoldDB" id="A0A1X6ZB00"/>
<dbReference type="OrthoDB" id="145485at2"/>
<dbReference type="InterPro" id="IPR016181">
    <property type="entry name" value="Acyl_CoA_acyltransferase"/>
</dbReference>
<evidence type="ECO:0000256" key="3">
    <source>
        <dbReference type="ARBA" id="ARBA00022692"/>
    </source>
</evidence>
<dbReference type="InterPro" id="IPR024320">
    <property type="entry name" value="LPG_synthase_C"/>
</dbReference>
<evidence type="ECO:0000259" key="7">
    <source>
        <dbReference type="Pfam" id="PF09924"/>
    </source>
</evidence>
<gene>
    <name evidence="8" type="ORF">PSM7751_02160</name>
</gene>
<feature type="transmembrane region" description="Helical" evidence="6">
    <location>
        <begin position="15"/>
        <end position="33"/>
    </location>
</feature>
<dbReference type="PANTHER" id="PTHR34697">
    <property type="entry name" value="PHOSPHATIDYLGLYCEROL LYSYLTRANSFERASE"/>
    <property type="match status" value="1"/>
</dbReference>
<accession>A0A1X6ZB00</accession>
<keyword evidence="4 6" id="KW-1133">Transmembrane helix</keyword>
<proteinExistence type="predicted"/>
<evidence type="ECO:0000313" key="9">
    <source>
        <dbReference type="Proteomes" id="UP000193963"/>
    </source>
</evidence>
<feature type="transmembrane region" description="Helical" evidence="6">
    <location>
        <begin position="134"/>
        <end position="154"/>
    </location>
</feature>
<feature type="domain" description="Phosphatidylglycerol lysyltransferase C-terminal" evidence="7">
    <location>
        <begin position="347"/>
        <end position="585"/>
    </location>
</feature>
<evidence type="ECO:0000256" key="6">
    <source>
        <dbReference type="SAM" id="Phobius"/>
    </source>
</evidence>
<feature type="transmembrane region" description="Helical" evidence="6">
    <location>
        <begin position="161"/>
        <end position="180"/>
    </location>
</feature>
<keyword evidence="8" id="KW-0436">Ligase</keyword>
<dbReference type="GO" id="GO:0004812">
    <property type="term" value="F:aminoacyl-tRNA ligase activity"/>
    <property type="evidence" value="ECO:0007669"/>
    <property type="project" value="UniProtKB-KW"/>
</dbReference>
<dbReference type="GO" id="GO:0005886">
    <property type="term" value="C:plasma membrane"/>
    <property type="evidence" value="ECO:0007669"/>
    <property type="project" value="UniProtKB-SubCell"/>
</dbReference>
<dbReference type="Pfam" id="PF09924">
    <property type="entry name" value="LPG_synthase_C"/>
    <property type="match status" value="1"/>
</dbReference>
<evidence type="ECO:0000256" key="2">
    <source>
        <dbReference type="ARBA" id="ARBA00022475"/>
    </source>
</evidence>
<evidence type="ECO:0000256" key="1">
    <source>
        <dbReference type="ARBA" id="ARBA00004651"/>
    </source>
</evidence>
<dbReference type="InterPro" id="IPR051211">
    <property type="entry name" value="PG_lysyltransferase"/>
</dbReference>